<comment type="caution">
    <text evidence="1">The sequence shown here is derived from an EMBL/GenBank/DDBJ whole genome shotgun (WGS) entry which is preliminary data.</text>
</comment>
<keyword evidence="2" id="KW-1185">Reference proteome</keyword>
<dbReference type="Proteomes" id="UP000814033">
    <property type="component" value="Unassembled WGS sequence"/>
</dbReference>
<protein>
    <submittedName>
        <fullName evidence="1">Uncharacterized protein</fullName>
    </submittedName>
</protein>
<gene>
    <name evidence="1" type="ORF">FA95DRAFT_1009643</name>
</gene>
<dbReference type="EMBL" id="MU275882">
    <property type="protein sequence ID" value="KAI0048769.1"/>
    <property type="molecule type" value="Genomic_DNA"/>
</dbReference>
<organism evidence="1 2">
    <name type="scientific">Auriscalpium vulgare</name>
    <dbReference type="NCBI Taxonomy" id="40419"/>
    <lineage>
        <taxon>Eukaryota</taxon>
        <taxon>Fungi</taxon>
        <taxon>Dikarya</taxon>
        <taxon>Basidiomycota</taxon>
        <taxon>Agaricomycotina</taxon>
        <taxon>Agaricomycetes</taxon>
        <taxon>Russulales</taxon>
        <taxon>Auriscalpiaceae</taxon>
        <taxon>Auriscalpium</taxon>
    </lineage>
</organism>
<sequence>MADDMRPPSWKAFASSRLSSFKGYVKERDLKRALPVRRELRPGEIGYSDGAAKKQSWTQWAGQKLAKKAGDDVGGSLEKVNLFPGWASKQYHNEAPRADGDREGEPYDVEVFVSGYAVKTRAPGALSRSQRTFLRLAKSFASLPKLPDPNDPNDNSFEPPLPMSKSTEDLLATMELPPRPDEITEETEIRALLHSHNNSSTTLVKTSAESEPSHAPSPPLHLSIGALGTGLHSELQRLHMNLESRLNPFWAAALPSRQVRIFLHPIPGEDEDSRPSSSRSERAIVDAAIDAKVVTTTPEGAFEARFRIPWEALCTHPKGVHVAFGHADVEQQFLVRVELLPLPQPAASRPVTPSTPTGFGSPTVYTPAPPSPTAVLEDYLPLTHCTVRVISDIDDTVKNSGVITGARSVFHNVFVKDLKDSVIPGMGEWYGDMWRQGVRFHYVSNGPFELLPVINEFFQLAHLPPGERSRLHVRIVVSLTRHPAGSIRLRSYGTRSLFNGLLSAPATRKRAGVVDVLTSFPTSRFILIGDSGEQDLELYAALAREFYPRVLCVFIRDVNAYDDGGAGLQDPTGAWATSGAPGQEYVAAYMATRRKGSGALSIITPGARRSGRWSPRTGSAPASPTVPGSATPSARASRSFTGDYFSSRPVAETPALMDTLTAEPATYGPPSPTPSLSDSGSSSGSSKASQASLSESEKRRVGLQLRVWKARQEMPPRVVLRVFREPEECVEAGEALQEARQPMPQSGAQDAVLVDLS</sequence>
<reference evidence="1" key="2">
    <citation type="journal article" date="2022" name="New Phytol.">
        <title>Evolutionary transition to the ectomycorrhizal habit in the genomes of a hyperdiverse lineage of mushroom-forming fungi.</title>
        <authorList>
            <person name="Looney B."/>
            <person name="Miyauchi S."/>
            <person name="Morin E."/>
            <person name="Drula E."/>
            <person name="Courty P.E."/>
            <person name="Kohler A."/>
            <person name="Kuo A."/>
            <person name="LaButti K."/>
            <person name="Pangilinan J."/>
            <person name="Lipzen A."/>
            <person name="Riley R."/>
            <person name="Andreopoulos W."/>
            <person name="He G."/>
            <person name="Johnson J."/>
            <person name="Nolan M."/>
            <person name="Tritt A."/>
            <person name="Barry K.W."/>
            <person name="Grigoriev I.V."/>
            <person name="Nagy L.G."/>
            <person name="Hibbett D."/>
            <person name="Henrissat B."/>
            <person name="Matheny P.B."/>
            <person name="Labbe J."/>
            <person name="Martin F.M."/>
        </authorList>
    </citation>
    <scope>NUCLEOTIDE SEQUENCE</scope>
    <source>
        <strain evidence="1">FP105234-sp</strain>
    </source>
</reference>
<evidence type="ECO:0000313" key="1">
    <source>
        <dbReference type="EMBL" id="KAI0048769.1"/>
    </source>
</evidence>
<accession>A0ACB8RX23</accession>
<proteinExistence type="predicted"/>
<reference evidence="1" key="1">
    <citation type="submission" date="2021-02" db="EMBL/GenBank/DDBJ databases">
        <authorList>
            <consortium name="DOE Joint Genome Institute"/>
            <person name="Ahrendt S."/>
            <person name="Looney B.P."/>
            <person name="Miyauchi S."/>
            <person name="Morin E."/>
            <person name="Drula E."/>
            <person name="Courty P.E."/>
            <person name="Chicoki N."/>
            <person name="Fauchery L."/>
            <person name="Kohler A."/>
            <person name="Kuo A."/>
            <person name="Labutti K."/>
            <person name="Pangilinan J."/>
            <person name="Lipzen A."/>
            <person name="Riley R."/>
            <person name="Andreopoulos W."/>
            <person name="He G."/>
            <person name="Johnson J."/>
            <person name="Barry K.W."/>
            <person name="Grigoriev I.V."/>
            <person name="Nagy L."/>
            <person name="Hibbett D."/>
            <person name="Henrissat B."/>
            <person name="Matheny P.B."/>
            <person name="Labbe J."/>
            <person name="Martin F."/>
        </authorList>
    </citation>
    <scope>NUCLEOTIDE SEQUENCE</scope>
    <source>
        <strain evidence="1">FP105234-sp</strain>
    </source>
</reference>
<name>A0ACB8RX23_9AGAM</name>
<evidence type="ECO:0000313" key="2">
    <source>
        <dbReference type="Proteomes" id="UP000814033"/>
    </source>
</evidence>